<keyword evidence="1" id="KW-0472">Membrane</keyword>
<protein>
    <submittedName>
        <fullName evidence="2">Uncharacterized protein</fullName>
    </submittedName>
</protein>
<accession>A0A0E4H1C3</accession>
<organism evidence="2 3">
    <name type="scientific">Mycobacterium lentiflavum</name>
    <dbReference type="NCBI Taxonomy" id="141349"/>
    <lineage>
        <taxon>Bacteria</taxon>
        <taxon>Bacillati</taxon>
        <taxon>Actinomycetota</taxon>
        <taxon>Actinomycetes</taxon>
        <taxon>Mycobacteriales</taxon>
        <taxon>Mycobacteriaceae</taxon>
        <taxon>Mycobacterium</taxon>
        <taxon>Mycobacterium simiae complex</taxon>
    </lineage>
</organism>
<reference evidence="2 3" key="1">
    <citation type="submission" date="2015-03" db="EMBL/GenBank/DDBJ databases">
        <authorList>
            <person name="Urmite Genomes"/>
        </authorList>
    </citation>
    <scope>NUCLEOTIDE SEQUENCE [LARGE SCALE GENOMIC DNA]</scope>
    <source>
        <strain evidence="2 3">CSUR P1491</strain>
    </source>
</reference>
<feature type="transmembrane region" description="Helical" evidence="1">
    <location>
        <begin position="59"/>
        <end position="85"/>
    </location>
</feature>
<keyword evidence="1" id="KW-1133">Transmembrane helix</keyword>
<dbReference type="EMBL" id="CTEE01000001">
    <property type="protein sequence ID" value="CQD22453.1"/>
    <property type="molecule type" value="Genomic_DNA"/>
</dbReference>
<evidence type="ECO:0000256" key="1">
    <source>
        <dbReference type="SAM" id="Phobius"/>
    </source>
</evidence>
<dbReference type="AlphaFoldDB" id="A0A0E4H1C3"/>
<keyword evidence="1" id="KW-0812">Transmembrane</keyword>
<evidence type="ECO:0000313" key="3">
    <source>
        <dbReference type="Proteomes" id="UP000199251"/>
    </source>
</evidence>
<proteinExistence type="predicted"/>
<name>A0A0E4H1C3_MYCLN</name>
<evidence type="ECO:0000313" key="2">
    <source>
        <dbReference type="EMBL" id="CQD22453.1"/>
    </source>
</evidence>
<dbReference type="Proteomes" id="UP000199251">
    <property type="component" value="Unassembled WGS sequence"/>
</dbReference>
<feature type="transmembrane region" description="Helical" evidence="1">
    <location>
        <begin position="23"/>
        <end position="47"/>
    </location>
</feature>
<sequence length="96" mass="9083">MTVWVTVLVSVLGDSVTVLVGGTVVVGTVVVGVSVLGGGAVSVTVWVDGGSLPPPGGWCRVGAAAVVVTVVVGDGVGVVVVAGLGDGEPLTSVTMA</sequence>
<gene>
    <name evidence="2" type="ORF">BN1232_05629</name>
</gene>